<dbReference type="InterPro" id="IPR020784">
    <property type="entry name" value="Ribosomal_uL11_N"/>
</dbReference>
<dbReference type="GO" id="GO:0006412">
    <property type="term" value="P:translation"/>
    <property type="evidence" value="ECO:0007669"/>
    <property type="project" value="UniProtKB-UniRule"/>
</dbReference>
<dbReference type="InterPro" id="IPR036769">
    <property type="entry name" value="Ribosomal_uL11_C_sf"/>
</dbReference>
<keyword evidence="3 7" id="KW-0699">rRNA-binding</keyword>
<feature type="domain" description="Large ribosomal subunit protein uL11 C-terminal" evidence="9">
    <location>
        <begin position="87"/>
        <end position="154"/>
    </location>
</feature>
<protein>
    <recommendedName>
        <fullName evidence="7">Large ribosomal subunit protein uL11</fullName>
    </recommendedName>
</protein>
<evidence type="ECO:0000256" key="6">
    <source>
        <dbReference type="ARBA" id="ARBA00023274"/>
    </source>
</evidence>
<dbReference type="Proteomes" id="UP000256269">
    <property type="component" value="Unassembled WGS sequence"/>
</dbReference>
<dbReference type="CDD" id="cd00349">
    <property type="entry name" value="Ribosomal_L11"/>
    <property type="match status" value="1"/>
</dbReference>
<dbReference type="InterPro" id="IPR020783">
    <property type="entry name" value="Ribosomal_uL11_C"/>
</dbReference>
<evidence type="ECO:0000256" key="1">
    <source>
        <dbReference type="ARBA" id="ARBA00010537"/>
    </source>
</evidence>
<dbReference type="InterPro" id="IPR036796">
    <property type="entry name" value="Ribosomal_uL11_N_sf"/>
</dbReference>
<keyword evidence="12" id="KW-1185">Reference proteome</keyword>
<sequence>MALTLQLRQFLPSAGMARSKKQTHQVTLHLEGGNAAMMDLGKMLGQTGVNLVEVKRSYDQATADQRGDIVPVVVSVADDRSFELRLKTPPTSHLIRKALGGKGSARPGHVTAGRLSAAQLRTVAQRKLPDLNTTDVAVAMRIVAGTARSMGVAVDVE</sequence>
<dbReference type="GO" id="GO:0070180">
    <property type="term" value="F:large ribosomal subunit rRNA binding"/>
    <property type="evidence" value="ECO:0007669"/>
    <property type="project" value="UniProtKB-UniRule"/>
</dbReference>
<dbReference type="SUPFAM" id="SSF54747">
    <property type="entry name" value="Ribosomal L11/L12e N-terminal domain"/>
    <property type="match status" value="1"/>
</dbReference>
<dbReference type="PROSITE" id="PS00359">
    <property type="entry name" value="RIBOSOMAL_L11"/>
    <property type="match status" value="1"/>
</dbReference>
<dbReference type="EMBL" id="QUNO01000009">
    <property type="protein sequence ID" value="REH43779.1"/>
    <property type="molecule type" value="Genomic_DNA"/>
</dbReference>
<dbReference type="InterPro" id="IPR020785">
    <property type="entry name" value="Ribosomal_uL11_CS"/>
</dbReference>
<evidence type="ECO:0000256" key="3">
    <source>
        <dbReference type="ARBA" id="ARBA00022730"/>
    </source>
</evidence>
<comment type="subunit">
    <text evidence="7">Part of the ribosomal stalk of the 50S ribosomal subunit. Interacts with L10 and the large rRNA to form the base of the stalk. L10 forms an elongated spine to which L12 dimers bind in a sequential fashion forming a multimeric L10(L12)X complex.</text>
</comment>
<proteinExistence type="inferred from homology"/>
<evidence type="ECO:0000256" key="4">
    <source>
        <dbReference type="ARBA" id="ARBA00022884"/>
    </source>
</evidence>
<dbReference type="Gene3D" id="3.30.1550.10">
    <property type="entry name" value="Ribosomal protein L11/L12, N-terminal domain"/>
    <property type="match status" value="1"/>
</dbReference>
<comment type="PTM">
    <text evidence="7">One or more lysine residues are methylated.</text>
</comment>
<keyword evidence="5 7" id="KW-0689">Ribosomal protein</keyword>
<dbReference type="GO" id="GO:0003735">
    <property type="term" value="F:structural constituent of ribosome"/>
    <property type="evidence" value="ECO:0007669"/>
    <property type="project" value="InterPro"/>
</dbReference>
<evidence type="ECO:0000256" key="7">
    <source>
        <dbReference type="HAMAP-Rule" id="MF_00736"/>
    </source>
</evidence>
<evidence type="ECO:0000313" key="11">
    <source>
        <dbReference type="EMBL" id="REH43779.1"/>
    </source>
</evidence>
<evidence type="ECO:0000256" key="5">
    <source>
        <dbReference type="ARBA" id="ARBA00022980"/>
    </source>
</evidence>
<dbReference type="Pfam" id="PF00298">
    <property type="entry name" value="Ribosomal_L11"/>
    <property type="match status" value="1"/>
</dbReference>
<keyword evidence="4 7" id="KW-0694">RNA-binding</keyword>
<evidence type="ECO:0000259" key="10">
    <source>
        <dbReference type="Pfam" id="PF03946"/>
    </source>
</evidence>
<gene>
    <name evidence="7" type="primary">rplK</name>
    <name evidence="11" type="ORF">BCF44_109322</name>
</gene>
<dbReference type="InterPro" id="IPR000911">
    <property type="entry name" value="Ribosomal_uL11"/>
</dbReference>
<accession>A0A3E0HET6</accession>
<dbReference type="SUPFAM" id="SSF46906">
    <property type="entry name" value="Ribosomal protein L11, C-terminal domain"/>
    <property type="match status" value="1"/>
</dbReference>
<dbReference type="Pfam" id="PF03946">
    <property type="entry name" value="Ribosomal_L11_N"/>
    <property type="match status" value="1"/>
</dbReference>
<dbReference type="PANTHER" id="PTHR11661">
    <property type="entry name" value="60S RIBOSOMAL PROTEIN L12"/>
    <property type="match status" value="1"/>
</dbReference>
<keyword evidence="6 7" id="KW-0687">Ribonucleoprotein</keyword>
<dbReference type="GO" id="GO:0022625">
    <property type="term" value="C:cytosolic large ribosomal subunit"/>
    <property type="evidence" value="ECO:0007669"/>
    <property type="project" value="TreeGrafter"/>
</dbReference>
<dbReference type="AlphaFoldDB" id="A0A3E0HET6"/>
<dbReference type="Gene3D" id="1.10.10.250">
    <property type="entry name" value="Ribosomal protein L11, C-terminal domain"/>
    <property type="match status" value="1"/>
</dbReference>
<feature type="domain" description="Large ribosomal subunit protein uL11 N-terminal" evidence="10">
    <location>
        <begin position="26"/>
        <end position="82"/>
    </location>
</feature>
<evidence type="ECO:0000256" key="2">
    <source>
        <dbReference type="ARBA" id="ARBA00022481"/>
    </source>
</evidence>
<reference evidence="11 12" key="1">
    <citation type="submission" date="2018-08" db="EMBL/GenBank/DDBJ databases">
        <title>Genomic Encyclopedia of Archaeal and Bacterial Type Strains, Phase II (KMG-II): from individual species to whole genera.</title>
        <authorList>
            <person name="Goeker M."/>
        </authorList>
    </citation>
    <scope>NUCLEOTIDE SEQUENCE [LARGE SCALE GENOMIC DNA]</scope>
    <source>
        <strain evidence="11 12">DSM 45791</strain>
    </source>
</reference>
<dbReference type="HAMAP" id="MF_00736">
    <property type="entry name" value="Ribosomal_uL11"/>
    <property type="match status" value="1"/>
</dbReference>
<comment type="similarity">
    <text evidence="1 7 8">Belongs to the universal ribosomal protein uL11 family.</text>
</comment>
<comment type="function">
    <text evidence="7">Forms part of the ribosomal stalk which helps the ribosome interact with GTP-bound translation factors.</text>
</comment>
<comment type="caution">
    <text evidence="11">The sequence shown here is derived from an EMBL/GenBank/DDBJ whole genome shotgun (WGS) entry which is preliminary data.</text>
</comment>
<evidence type="ECO:0000256" key="8">
    <source>
        <dbReference type="RuleBase" id="RU003978"/>
    </source>
</evidence>
<evidence type="ECO:0000313" key="12">
    <source>
        <dbReference type="Proteomes" id="UP000256269"/>
    </source>
</evidence>
<dbReference type="PANTHER" id="PTHR11661:SF1">
    <property type="entry name" value="LARGE RIBOSOMAL SUBUNIT PROTEIN UL11M"/>
    <property type="match status" value="1"/>
</dbReference>
<dbReference type="SMART" id="SM00649">
    <property type="entry name" value="RL11"/>
    <property type="match status" value="1"/>
</dbReference>
<organism evidence="11 12">
    <name type="scientific">Kutzneria buriramensis</name>
    <dbReference type="NCBI Taxonomy" id="1045776"/>
    <lineage>
        <taxon>Bacteria</taxon>
        <taxon>Bacillati</taxon>
        <taxon>Actinomycetota</taxon>
        <taxon>Actinomycetes</taxon>
        <taxon>Pseudonocardiales</taxon>
        <taxon>Pseudonocardiaceae</taxon>
        <taxon>Kutzneria</taxon>
    </lineage>
</organism>
<evidence type="ECO:0000259" key="9">
    <source>
        <dbReference type="Pfam" id="PF00298"/>
    </source>
</evidence>
<keyword evidence="2 7" id="KW-0488">Methylation</keyword>
<name>A0A3E0HET6_9PSEU</name>